<feature type="transmembrane region" description="Helical" evidence="1">
    <location>
        <begin position="21"/>
        <end position="40"/>
    </location>
</feature>
<dbReference type="Proteomes" id="UP000075901">
    <property type="component" value="Unassembled WGS sequence"/>
</dbReference>
<keyword evidence="1" id="KW-0812">Transmembrane</keyword>
<dbReference type="VEuPathDB" id="VectorBase:AMAM004107"/>
<keyword evidence="1" id="KW-0472">Membrane</keyword>
<reference evidence="3" key="1">
    <citation type="submission" date="2013-09" db="EMBL/GenBank/DDBJ databases">
        <title>The Genome Sequence of Anopheles maculatus species B.</title>
        <authorList>
            <consortium name="The Broad Institute Genomics Platform"/>
            <person name="Neafsey D.E."/>
            <person name="Besansky N."/>
            <person name="Howell P."/>
            <person name="Walton C."/>
            <person name="Young S.K."/>
            <person name="Zeng Q."/>
            <person name="Gargeya S."/>
            <person name="Fitzgerald M."/>
            <person name="Haas B."/>
            <person name="Abouelleil A."/>
            <person name="Allen A.W."/>
            <person name="Alvarado L."/>
            <person name="Arachchi H.M."/>
            <person name="Berlin A.M."/>
            <person name="Chapman S.B."/>
            <person name="Gainer-Dewar J."/>
            <person name="Goldberg J."/>
            <person name="Griggs A."/>
            <person name="Gujja S."/>
            <person name="Hansen M."/>
            <person name="Howarth C."/>
            <person name="Imamovic A."/>
            <person name="Ireland A."/>
            <person name="Larimer J."/>
            <person name="McCowan C."/>
            <person name="Murphy C."/>
            <person name="Pearson M."/>
            <person name="Poon T.W."/>
            <person name="Priest M."/>
            <person name="Roberts A."/>
            <person name="Saif S."/>
            <person name="Shea T."/>
            <person name="Sisk P."/>
            <person name="Sykes S."/>
            <person name="Wortman J."/>
            <person name="Nusbaum C."/>
            <person name="Birren B."/>
        </authorList>
    </citation>
    <scope>NUCLEOTIDE SEQUENCE [LARGE SCALE GENOMIC DNA]</scope>
    <source>
        <strain evidence="3">maculatus3</strain>
    </source>
</reference>
<dbReference type="AlphaFoldDB" id="A0A182SCN3"/>
<evidence type="ECO:0000256" key="1">
    <source>
        <dbReference type="SAM" id="Phobius"/>
    </source>
</evidence>
<keyword evidence="3" id="KW-1185">Reference proteome</keyword>
<dbReference type="EnsemblMetazoa" id="AMAM004107-RA">
    <property type="protein sequence ID" value="AMAM004107-PA"/>
    <property type="gene ID" value="AMAM004107"/>
</dbReference>
<keyword evidence="1" id="KW-1133">Transmembrane helix</keyword>
<evidence type="ECO:0000313" key="2">
    <source>
        <dbReference type="EnsemblMetazoa" id="AMAM004107-PA"/>
    </source>
</evidence>
<organism evidence="2 3">
    <name type="scientific">Anopheles maculatus</name>
    <dbReference type="NCBI Taxonomy" id="74869"/>
    <lineage>
        <taxon>Eukaryota</taxon>
        <taxon>Metazoa</taxon>
        <taxon>Ecdysozoa</taxon>
        <taxon>Arthropoda</taxon>
        <taxon>Hexapoda</taxon>
        <taxon>Insecta</taxon>
        <taxon>Pterygota</taxon>
        <taxon>Neoptera</taxon>
        <taxon>Endopterygota</taxon>
        <taxon>Diptera</taxon>
        <taxon>Nematocera</taxon>
        <taxon>Culicoidea</taxon>
        <taxon>Culicidae</taxon>
        <taxon>Anophelinae</taxon>
        <taxon>Anopheles</taxon>
        <taxon>Anopheles maculatus group</taxon>
    </lineage>
</organism>
<name>A0A182SCN3_9DIPT</name>
<evidence type="ECO:0000313" key="3">
    <source>
        <dbReference type="Proteomes" id="UP000075901"/>
    </source>
</evidence>
<sequence length="127" mass="14413">MKAKLTRDILVCSSYLKFQSLIWIGFAITGIIAYYCDIDFSGQTDTMGSLLTLTFFNVYFRGTCEQPDIPPIDMSLVQQLNLMPSGDVHAFVWVYLIIHLFWGISSLTLLTSKQVVICCNVCINERK</sequence>
<reference evidence="2" key="2">
    <citation type="submission" date="2020-05" db="UniProtKB">
        <authorList>
            <consortium name="EnsemblMetazoa"/>
        </authorList>
    </citation>
    <scope>IDENTIFICATION</scope>
    <source>
        <strain evidence="2">maculatus3</strain>
    </source>
</reference>
<accession>A0A182SCN3</accession>
<proteinExistence type="predicted"/>
<protein>
    <submittedName>
        <fullName evidence="2">Uncharacterized protein</fullName>
    </submittedName>
</protein>
<feature type="transmembrane region" description="Helical" evidence="1">
    <location>
        <begin position="90"/>
        <end position="110"/>
    </location>
</feature>